<dbReference type="HOGENOM" id="CLU_041674_0_1_7"/>
<dbReference type="SUPFAM" id="SSF53756">
    <property type="entry name" value="UDP-Glycosyltransferase/glycogen phosphorylase"/>
    <property type="match status" value="1"/>
</dbReference>
<dbReference type="PANTHER" id="PTHR43174:SF1">
    <property type="entry name" value="UDP-N-ACETYLGLUCOSAMINE 2-EPIMERASE"/>
    <property type="match status" value="1"/>
</dbReference>
<accession>M1PBE5</accession>
<evidence type="ECO:0000259" key="2">
    <source>
        <dbReference type="Pfam" id="PF02350"/>
    </source>
</evidence>
<protein>
    <submittedName>
        <fullName evidence="3">UDP-N-acetylglucosamine 2-epimerase</fullName>
    </submittedName>
</protein>
<evidence type="ECO:0000313" key="3">
    <source>
        <dbReference type="EMBL" id="AGF78952.1"/>
    </source>
</evidence>
<dbReference type="STRING" id="1167006.UWK_02413"/>
<reference evidence="4" key="1">
    <citation type="journal article" date="2013" name="Stand. Genomic Sci.">
        <title>Complete genome sequence of Desulfocapsa sulfexigens, a marine deltaproteobacterium specialized in disproportionating inorganic sulfur compounds.</title>
        <authorList>
            <person name="Finster K.W."/>
            <person name="Kjeldsen K.U."/>
            <person name="Kube M."/>
            <person name="Reinhardt R."/>
            <person name="Mussmann M."/>
            <person name="Amann R."/>
            <person name="Schreiber L."/>
        </authorList>
    </citation>
    <scope>NUCLEOTIDE SEQUENCE [LARGE SCALE GENOMIC DNA]</scope>
    <source>
        <strain evidence="4">DSM 10523 / SB164P1</strain>
    </source>
</reference>
<dbReference type="eggNOG" id="COG0381">
    <property type="taxonomic scope" value="Bacteria"/>
</dbReference>
<dbReference type="CDD" id="cd03786">
    <property type="entry name" value="GTB_UDP-GlcNAc_2-Epimerase"/>
    <property type="match status" value="1"/>
</dbReference>
<dbReference type="Proteomes" id="UP000011721">
    <property type="component" value="Chromosome"/>
</dbReference>
<dbReference type="Pfam" id="PF02350">
    <property type="entry name" value="Epimerase_2"/>
    <property type="match status" value="1"/>
</dbReference>
<keyword evidence="4" id="KW-1185">Reference proteome</keyword>
<dbReference type="PANTHER" id="PTHR43174">
    <property type="entry name" value="UDP-N-ACETYLGLUCOSAMINE 2-EPIMERASE"/>
    <property type="match status" value="1"/>
</dbReference>
<proteinExistence type="inferred from homology"/>
<keyword evidence="1" id="KW-0413">Isomerase</keyword>
<dbReference type="GO" id="GO:0016853">
    <property type="term" value="F:isomerase activity"/>
    <property type="evidence" value="ECO:0007669"/>
    <property type="project" value="UniProtKB-KW"/>
</dbReference>
<dbReference type="PATRIC" id="fig|1167006.5.peg.2622"/>
<dbReference type="InterPro" id="IPR003331">
    <property type="entry name" value="UDP_GlcNAc_Epimerase_2_dom"/>
</dbReference>
<dbReference type="RefSeq" id="WP_015404640.1">
    <property type="nucleotide sequence ID" value="NC_020304.1"/>
</dbReference>
<evidence type="ECO:0000313" key="4">
    <source>
        <dbReference type="Proteomes" id="UP000011721"/>
    </source>
</evidence>
<gene>
    <name evidence="3" type="ordered locus">UWK_02413</name>
</gene>
<feature type="domain" description="UDP-N-acetylglucosamine 2-epimerase" evidence="2">
    <location>
        <begin position="32"/>
        <end position="365"/>
    </location>
</feature>
<dbReference type="OrthoDB" id="9803238at2"/>
<dbReference type="KEGG" id="dsf:UWK_02413"/>
<dbReference type="NCBIfam" id="TIGR00236">
    <property type="entry name" value="wecB"/>
    <property type="match status" value="1"/>
</dbReference>
<organism evidence="3 4">
    <name type="scientific">Desulfocapsa sulfexigens (strain DSM 10523 / SB164P1)</name>
    <dbReference type="NCBI Taxonomy" id="1167006"/>
    <lineage>
        <taxon>Bacteria</taxon>
        <taxon>Pseudomonadati</taxon>
        <taxon>Thermodesulfobacteriota</taxon>
        <taxon>Desulfobulbia</taxon>
        <taxon>Desulfobulbales</taxon>
        <taxon>Desulfocapsaceae</taxon>
        <taxon>Desulfocapsa</taxon>
    </lineage>
</organism>
<evidence type="ECO:0000256" key="1">
    <source>
        <dbReference type="RuleBase" id="RU003513"/>
    </source>
</evidence>
<sequence length="366" mass="41086">MKIITVVGARPQFIKAAAVSRAIIEHNQNNRFAIQENILHTGQHYDEKMSSVFFDQLEIPKPKYNLGITEKTHGAMTGKMLEQIETVLMKEAPDILLVYGDTNSTLAGALAASKLHIPVAHVEAGLRSFNRAMPEEVNRVLTDHISDFLFCPTQTAVSNLHNEGVVEHIHNVGDVMYDVTLMYREKAEKQYTLSNWGVGEKGYVLCTVHRAENTDDKKRLQDVFLALNEMAHDIPVILPLHPRTHKMLCEYGLEHLLKKLQVIEPLSYLEMTRLEMSAKAIVTDSGGIQKEAYFHRVPCLTLRDETEWIETVAMGCNFLCGAERKTILAGWASIANSDNVFATVDEQGELPYGNGFASRLIVEKLL</sequence>
<dbReference type="InterPro" id="IPR029767">
    <property type="entry name" value="WecB-like"/>
</dbReference>
<name>M1PBE5_DESSD</name>
<dbReference type="EMBL" id="CP003985">
    <property type="protein sequence ID" value="AGF78952.1"/>
    <property type="molecule type" value="Genomic_DNA"/>
</dbReference>
<comment type="similarity">
    <text evidence="1">Belongs to the UDP-N-acetylglucosamine 2-epimerase family.</text>
</comment>
<dbReference type="AlphaFoldDB" id="M1PBE5"/>
<dbReference type="Gene3D" id="3.40.50.2000">
    <property type="entry name" value="Glycogen Phosphorylase B"/>
    <property type="match status" value="2"/>
</dbReference>